<dbReference type="PANTHER" id="PTHR47326">
    <property type="entry name" value="TRANSPOSABLE ELEMENT TC3 TRANSPOSASE-LIKE PROTEIN"/>
    <property type="match status" value="1"/>
</dbReference>
<protein>
    <submittedName>
        <fullName evidence="1">Uncharacterized protein</fullName>
    </submittedName>
</protein>
<accession>A0ABQ8TD56</accession>
<proteinExistence type="predicted"/>
<organism evidence="1 2">
    <name type="scientific">Periplaneta americana</name>
    <name type="common">American cockroach</name>
    <name type="synonym">Blatta americana</name>
    <dbReference type="NCBI Taxonomy" id="6978"/>
    <lineage>
        <taxon>Eukaryota</taxon>
        <taxon>Metazoa</taxon>
        <taxon>Ecdysozoa</taxon>
        <taxon>Arthropoda</taxon>
        <taxon>Hexapoda</taxon>
        <taxon>Insecta</taxon>
        <taxon>Pterygota</taxon>
        <taxon>Neoptera</taxon>
        <taxon>Polyneoptera</taxon>
        <taxon>Dictyoptera</taxon>
        <taxon>Blattodea</taxon>
        <taxon>Blattoidea</taxon>
        <taxon>Blattidae</taxon>
        <taxon>Blattinae</taxon>
        <taxon>Periplaneta</taxon>
    </lineage>
</organism>
<dbReference type="Gene3D" id="3.30.420.10">
    <property type="entry name" value="Ribonuclease H-like superfamily/Ribonuclease H"/>
    <property type="match status" value="1"/>
</dbReference>
<keyword evidence="2" id="KW-1185">Reference proteome</keyword>
<evidence type="ECO:0000313" key="2">
    <source>
        <dbReference type="Proteomes" id="UP001148838"/>
    </source>
</evidence>
<dbReference type="EMBL" id="JAJSOF020000011">
    <property type="protein sequence ID" value="KAJ4444490.1"/>
    <property type="molecule type" value="Genomic_DNA"/>
</dbReference>
<dbReference type="PANTHER" id="PTHR47326:SF1">
    <property type="entry name" value="HTH PSQ-TYPE DOMAIN-CONTAINING PROTEIN"/>
    <property type="match status" value="1"/>
</dbReference>
<name>A0ABQ8TD56_PERAM</name>
<evidence type="ECO:0000313" key="1">
    <source>
        <dbReference type="EMBL" id="KAJ4444490.1"/>
    </source>
</evidence>
<dbReference type="InterPro" id="IPR036397">
    <property type="entry name" value="RNaseH_sf"/>
</dbReference>
<gene>
    <name evidence="1" type="ORF">ANN_06282</name>
</gene>
<dbReference type="Proteomes" id="UP001148838">
    <property type="component" value="Unassembled WGS sequence"/>
</dbReference>
<comment type="caution">
    <text evidence="1">The sequence shown here is derived from an EMBL/GenBank/DDBJ whole genome shotgun (WGS) entry which is preliminary data.</text>
</comment>
<reference evidence="1 2" key="1">
    <citation type="journal article" date="2022" name="Allergy">
        <title>Genome assembly and annotation of Periplaneta americana reveal a comprehensive cockroach allergen profile.</title>
        <authorList>
            <person name="Wang L."/>
            <person name="Xiong Q."/>
            <person name="Saelim N."/>
            <person name="Wang L."/>
            <person name="Nong W."/>
            <person name="Wan A.T."/>
            <person name="Shi M."/>
            <person name="Liu X."/>
            <person name="Cao Q."/>
            <person name="Hui J.H.L."/>
            <person name="Sookrung N."/>
            <person name="Leung T.F."/>
            <person name="Tungtrongchitr A."/>
            <person name="Tsui S.K.W."/>
        </authorList>
    </citation>
    <scope>NUCLEOTIDE SEQUENCE [LARGE SCALE GENOMIC DNA]</scope>
    <source>
        <strain evidence="1">PWHHKU_190912</strain>
    </source>
</reference>
<sequence>MAGLCEGGNEPPGSSKAKLLENIPVNIRERIWFQHDGAPPHFDRRVRNHLNATFPDRWIGGGGPVPWPPRSPNLTPLDFFCG</sequence>